<proteinExistence type="predicted"/>
<protein>
    <submittedName>
        <fullName evidence="1">Uncharacterized protein</fullName>
    </submittedName>
</protein>
<accession>A0ABQ5JEM3</accession>
<reference evidence="1" key="1">
    <citation type="journal article" date="2022" name="Int. J. Syst. Evol. Microbiol.">
        <title>A novel species of lactic acid bacteria, Ligilactobacillus pabuli sp. nov., isolated from alfalfa silage.</title>
        <authorList>
            <person name="Tohno M."/>
            <person name="Tanizawa Y."/>
            <person name="Sawada H."/>
            <person name="Sakamoto M."/>
            <person name="Ohkuma M."/>
            <person name="Kobayashi H."/>
        </authorList>
    </citation>
    <scope>NUCLEOTIDE SEQUENCE</scope>
    <source>
        <strain evidence="1">AF129</strain>
    </source>
</reference>
<gene>
    <name evidence="1" type="ORF">LPAF129_01960</name>
</gene>
<evidence type="ECO:0000313" key="2">
    <source>
        <dbReference type="Proteomes" id="UP001055149"/>
    </source>
</evidence>
<sequence length="151" mass="17921">MAIYQFSANNFLGIDQSSNYLYIVRVKVPEFIEINDKQATVLAYENQRFSLLEPLDVKYHDGKFTRFKLDTELPRISSSFHRHFSLNLLFHEEFMKIERYALQGTQQLYFETTPQKSNISLDELESHFDDLEMINRFSGIQLERVGVRNKK</sequence>
<evidence type="ECO:0000313" key="1">
    <source>
        <dbReference type="EMBL" id="GKS80511.1"/>
    </source>
</evidence>
<name>A0ABQ5JEM3_9LACO</name>
<dbReference type="RefSeq" id="WP_244054121.1">
    <property type="nucleotide sequence ID" value="NZ_BQXH01000001.1"/>
</dbReference>
<comment type="caution">
    <text evidence="1">The sequence shown here is derived from an EMBL/GenBank/DDBJ whole genome shotgun (WGS) entry which is preliminary data.</text>
</comment>
<organism evidence="1 2">
    <name type="scientific">Ligilactobacillus pabuli</name>
    <dbReference type="NCBI Taxonomy" id="2886039"/>
    <lineage>
        <taxon>Bacteria</taxon>
        <taxon>Bacillati</taxon>
        <taxon>Bacillota</taxon>
        <taxon>Bacilli</taxon>
        <taxon>Lactobacillales</taxon>
        <taxon>Lactobacillaceae</taxon>
        <taxon>Ligilactobacillus</taxon>
    </lineage>
</organism>
<dbReference type="Proteomes" id="UP001055149">
    <property type="component" value="Unassembled WGS sequence"/>
</dbReference>
<keyword evidence="2" id="KW-1185">Reference proteome</keyword>
<dbReference type="EMBL" id="BQXH01000001">
    <property type="protein sequence ID" value="GKS80511.1"/>
    <property type="molecule type" value="Genomic_DNA"/>
</dbReference>